<dbReference type="InterPro" id="IPR001638">
    <property type="entry name" value="Solute-binding_3/MltF_N"/>
</dbReference>
<comment type="caution">
    <text evidence="5">The sequence shown here is derived from an EMBL/GenBank/DDBJ whole genome shotgun (WGS) entry which is preliminary data.</text>
</comment>
<sequence length="265" mass="29396">MQRIQQSGAIRLAYPEDAAPFSYLLEGKPAGYSIDLCLKVVDAVRAALRMPALKVEWLAVTSVTRFPAIVDGKADLECGTTTNTRLRREQVAFTIPHFIGGSRMLVKNSSAIVKWSDLRGKTAVSTAGTTSLAMLRALVDTGRIVEARDDAQAFAMVESGQADAYVMDDVLLASQRARSRNPAEFRITGDMLTVEPYAIMLPRHNDDFKRLVDRTLTAAITEQETQKLYRKWFQSPVPPQGIPLDIPVNHLLRDSFRFPSDKVAD</sequence>
<feature type="domain" description="Solute-binding protein family 3/N-terminal" evidence="4">
    <location>
        <begin position="9"/>
        <end position="236"/>
    </location>
</feature>
<keyword evidence="2" id="KW-0813">Transport</keyword>
<organism evidence="5 6">
    <name type="scientific">Cupriavidus numazuensis</name>
    <dbReference type="NCBI Taxonomy" id="221992"/>
    <lineage>
        <taxon>Bacteria</taxon>
        <taxon>Pseudomonadati</taxon>
        <taxon>Pseudomonadota</taxon>
        <taxon>Betaproteobacteria</taxon>
        <taxon>Burkholderiales</taxon>
        <taxon>Burkholderiaceae</taxon>
        <taxon>Cupriavidus</taxon>
    </lineage>
</organism>
<dbReference type="CDD" id="cd13688">
    <property type="entry name" value="PBP2_GltI_DEBP"/>
    <property type="match status" value="1"/>
</dbReference>
<evidence type="ECO:0000313" key="5">
    <source>
        <dbReference type="EMBL" id="CAG2160347.1"/>
    </source>
</evidence>
<dbReference type="Pfam" id="PF00497">
    <property type="entry name" value="SBP_bac_3"/>
    <property type="match status" value="1"/>
</dbReference>
<evidence type="ECO:0000259" key="4">
    <source>
        <dbReference type="SMART" id="SM00062"/>
    </source>
</evidence>
<proteinExistence type="inferred from homology"/>
<dbReference type="InterPro" id="IPR051455">
    <property type="entry name" value="Bact_solute-bind_prot3"/>
</dbReference>
<keyword evidence="6" id="KW-1185">Reference proteome</keyword>
<keyword evidence="3" id="KW-0732">Signal</keyword>
<evidence type="ECO:0000256" key="2">
    <source>
        <dbReference type="ARBA" id="ARBA00022448"/>
    </source>
</evidence>
<evidence type="ECO:0000256" key="3">
    <source>
        <dbReference type="ARBA" id="ARBA00022729"/>
    </source>
</evidence>
<comment type="similarity">
    <text evidence="1">Belongs to the bacterial solute-binding protein 3 family.</text>
</comment>
<gene>
    <name evidence="5" type="primary">gltI_7</name>
    <name evidence="5" type="ORF">LMG26411_07414</name>
</gene>
<evidence type="ECO:0000313" key="6">
    <source>
        <dbReference type="Proteomes" id="UP000672657"/>
    </source>
</evidence>
<dbReference type="EMBL" id="CAJPVI010000078">
    <property type="protein sequence ID" value="CAG2160347.1"/>
    <property type="molecule type" value="Genomic_DNA"/>
</dbReference>
<protein>
    <submittedName>
        <fullName evidence="5">Glutamate/aspartate import solute-binding protein</fullName>
    </submittedName>
</protein>
<dbReference type="PANTHER" id="PTHR30085">
    <property type="entry name" value="AMINO ACID ABC TRANSPORTER PERMEASE"/>
    <property type="match status" value="1"/>
</dbReference>
<accession>A0ABN7QA62</accession>
<dbReference type="PANTHER" id="PTHR30085:SF2">
    <property type="entry name" value="GLUTAMATE_ASPARTATE IMPORT SOLUTE-BINDING PROTEIN"/>
    <property type="match status" value="1"/>
</dbReference>
<dbReference type="Proteomes" id="UP000672657">
    <property type="component" value="Unassembled WGS sequence"/>
</dbReference>
<dbReference type="SUPFAM" id="SSF53850">
    <property type="entry name" value="Periplasmic binding protein-like II"/>
    <property type="match status" value="1"/>
</dbReference>
<dbReference type="Gene3D" id="3.40.190.10">
    <property type="entry name" value="Periplasmic binding protein-like II"/>
    <property type="match status" value="2"/>
</dbReference>
<dbReference type="SMART" id="SM00062">
    <property type="entry name" value="PBPb"/>
    <property type="match status" value="1"/>
</dbReference>
<evidence type="ECO:0000256" key="1">
    <source>
        <dbReference type="ARBA" id="ARBA00010333"/>
    </source>
</evidence>
<name>A0ABN7QA62_9BURK</name>
<reference evidence="5 6" key="1">
    <citation type="submission" date="2021-03" db="EMBL/GenBank/DDBJ databases">
        <authorList>
            <person name="Peeters C."/>
        </authorList>
    </citation>
    <scope>NUCLEOTIDE SEQUENCE [LARGE SCALE GENOMIC DNA]</scope>
    <source>
        <strain evidence="5 6">LMG 26411</strain>
    </source>
</reference>